<evidence type="ECO:0000313" key="3">
    <source>
        <dbReference type="EMBL" id="ONM20049.1"/>
    </source>
</evidence>
<feature type="compositionally biased region" description="Basic and acidic residues" evidence="1">
    <location>
        <begin position="1"/>
        <end position="11"/>
    </location>
</feature>
<dbReference type="PANTHER" id="PTHR47072:SF1">
    <property type="entry name" value="OS09G0122200 PROTEIN"/>
    <property type="match status" value="1"/>
</dbReference>
<dbReference type="InterPro" id="IPR024752">
    <property type="entry name" value="Myb/SANT-like_dom"/>
</dbReference>
<gene>
    <name evidence="3" type="ORF">ZEAMMB73_Zm00001d005040</name>
</gene>
<protein>
    <recommendedName>
        <fullName evidence="2">Myb/SANT-like domain-containing protein</fullName>
    </recommendedName>
</protein>
<accession>A0A1D6EIW9</accession>
<feature type="region of interest" description="Disordered" evidence="1">
    <location>
        <begin position="1"/>
        <end position="88"/>
    </location>
</feature>
<dbReference type="EMBL" id="CM007648">
    <property type="protein sequence ID" value="ONM20049.1"/>
    <property type="molecule type" value="Genomic_DNA"/>
</dbReference>
<dbReference type="FunCoup" id="A0A1D6EIW9">
    <property type="interactions" value="8"/>
</dbReference>
<dbReference type="InParanoid" id="A0A1D6EIW9"/>
<dbReference type="eggNOG" id="ENOG502QW59">
    <property type="taxonomic scope" value="Eukaryota"/>
</dbReference>
<sequence length="415" mass="47139">MAETARPERTRQERRRGVKGPKLSLPLGNIPEMRRIQGQLAGSDHQEEEQQQRGRDNGRFSSKNLGGRNPQSLVDVDGDHGSATATQEIGAPKRAKWIHERKLFLIQLLKDHNVPGFRTQNAWSKEAWNNIVRRLNEKFGTSYTIGQVKQKEQDLKKDYRSVKELVEQSGFGWNGERMMVEAPDSVWASFAARKNNKSALHWRDKSFPYYDDLSKLYDGRYAEGRTRQGMDHYANKTKKASAPGGQATTVAETYQSPSPTLNGVDELGLQFSFDEEIEGNLGLSQYPSAQVHEKEVPPSSTQITSELPDSRRGKKKKNKSASPPDGFHERYLKLKKEEIDRFDAIEEKKLEDPYSINKCITVLEDLDGLQVGDLLMASDIFKIKDNMEVFLSFKNDALRLAWITSEIGKIADHQN</sequence>
<evidence type="ECO:0000256" key="1">
    <source>
        <dbReference type="SAM" id="MobiDB-lite"/>
    </source>
</evidence>
<dbReference type="OMA" id="MADRWCL"/>
<feature type="compositionally biased region" description="Polar residues" evidence="1">
    <location>
        <begin position="59"/>
        <end position="72"/>
    </location>
</feature>
<proteinExistence type="predicted"/>
<feature type="compositionally biased region" description="Basic and acidic residues" evidence="1">
    <location>
        <begin position="44"/>
        <end position="58"/>
    </location>
</feature>
<reference evidence="3" key="1">
    <citation type="submission" date="2015-12" db="EMBL/GenBank/DDBJ databases">
        <title>Update maize B73 reference genome by single molecule sequencing technologies.</title>
        <authorList>
            <consortium name="Maize Genome Sequencing Project"/>
            <person name="Ware D."/>
        </authorList>
    </citation>
    <scope>NUCLEOTIDE SEQUENCE [LARGE SCALE GENOMIC DNA]</scope>
    <source>
        <tissue evidence="3">Seedling</tissue>
    </source>
</reference>
<evidence type="ECO:0000259" key="2">
    <source>
        <dbReference type="Pfam" id="PF12776"/>
    </source>
</evidence>
<dbReference type="PaxDb" id="4577-GRMZM2G548718_P01"/>
<feature type="domain" description="Myb/SANT-like" evidence="2">
    <location>
        <begin position="96"/>
        <end position="189"/>
    </location>
</feature>
<dbReference type="Pfam" id="PF12776">
    <property type="entry name" value="Myb_DNA-bind_3"/>
    <property type="match status" value="1"/>
</dbReference>
<organism evidence="3">
    <name type="scientific">Zea mays</name>
    <name type="common">Maize</name>
    <dbReference type="NCBI Taxonomy" id="4577"/>
    <lineage>
        <taxon>Eukaryota</taxon>
        <taxon>Viridiplantae</taxon>
        <taxon>Streptophyta</taxon>
        <taxon>Embryophyta</taxon>
        <taxon>Tracheophyta</taxon>
        <taxon>Spermatophyta</taxon>
        <taxon>Magnoliopsida</taxon>
        <taxon>Liliopsida</taxon>
        <taxon>Poales</taxon>
        <taxon>Poaceae</taxon>
        <taxon>PACMAD clade</taxon>
        <taxon>Panicoideae</taxon>
        <taxon>Andropogonodae</taxon>
        <taxon>Andropogoneae</taxon>
        <taxon>Tripsacinae</taxon>
        <taxon>Zea</taxon>
    </lineage>
</organism>
<dbReference type="AlphaFoldDB" id="A0A1D6EIW9"/>
<feature type="region of interest" description="Disordered" evidence="1">
    <location>
        <begin position="289"/>
        <end position="327"/>
    </location>
</feature>
<dbReference type="PANTHER" id="PTHR47072">
    <property type="match status" value="1"/>
</dbReference>
<name>A0A1D6EIW9_MAIZE</name>
<feature type="compositionally biased region" description="Polar residues" evidence="1">
    <location>
        <begin position="298"/>
        <end position="307"/>
    </location>
</feature>